<gene>
    <name evidence="2" type="ORF">TKK_012119</name>
</gene>
<dbReference type="EMBL" id="JBJJXI010000097">
    <property type="protein sequence ID" value="KAL3393438.1"/>
    <property type="molecule type" value="Genomic_DNA"/>
</dbReference>
<proteinExistence type="predicted"/>
<organism evidence="2 3">
    <name type="scientific">Trichogramma kaykai</name>
    <dbReference type="NCBI Taxonomy" id="54128"/>
    <lineage>
        <taxon>Eukaryota</taxon>
        <taxon>Metazoa</taxon>
        <taxon>Ecdysozoa</taxon>
        <taxon>Arthropoda</taxon>
        <taxon>Hexapoda</taxon>
        <taxon>Insecta</taxon>
        <taxon>Pterygota</taxon>
        <taxon>Neoptera</taxon>
        <taxon>Endopterygota</taxon>
        <taxon>Hymenoptera</taxon>
        <taxon>Apocrita</taxon>
        <taxon>Proctotrupomorpha</taxon>
        <taxon>Chalcidoidea</taxon>
        <taxon>Trichogrammatidae</taxon>
        <taxon>Trichogramma</taxon>
    </lineage>
</organism>
<protein>
    <recommendedName>
        <fullName evidence="1">DDE-1 domain-containing protein</fullName>
    </recommendedName>
</protein>
<reference evidence="2 3" key="1">
    <citation type="journal article" date="2024" name="bioRxiv">
        <title>A reference genome for Trichogramma kaykai: A tiny desert-dwelling parasitoid wasp with competing sex-ratio distorters.</title>
        <authorList>
            <person name="Culotta J."/>
            <person name="Lindsey A.R."/>
        </authorList>
    </citation>
    <scope>NUCLEOTIDE SEQUENCE [LARGE SCALE GENOMIC DNA]</scope>
    <source>
        <strain evidence="2 3">KSX58</strain>
    </source>
</reference>
<feature type="domain" description="DDE-1" evidence="1">
    <location>
        <begin position="118"/>
        <end position="257"/>
    </location>
</feature>
<dbReference type="InterPro" id="IPR050863">
    <property type="entry name" value="CenT-Element_Derived"/>
</dbReference>
<dbReference type="PANTHER" id="PTHR19303:SF74">
    <property type="entry name" value="POGO TRANSPOSABLE ELEMENT WITH KRAB DOMAIN"/>
    <property type="match status" value="1"/>
</dbReference>
<dbReference type="Gene3D" id="3.30.420.10">
    <property type="entry name" value="Ribonuclease H-like superfamily/Ribonuclease H"/>
    <property type="match status" value="1"/>
</dbReference>
<keyword evidence="3" id="KW-1185">Reference proteome</keyword>
<dbReference type="InterPro" id="IPR036397">
    <property type="entry name" value="RNaseH_sf"/>
</dbReference>
<dbReference type="Proteomes" id="UP001627154">
    <property type="component" value="Unassembled WGS sequence"/>
</dbReference>
<dbReference type="PANTHER" id="PTHR19303">
    <property type="entry name" value="TRANSPOSON"/>
    <property type="match status" value="1"/>
</dbReference>
<comment type="caution">
    <text evidence="2">The sequence shown here is derived from an EMBL/GenBank/DDBJ whole genome shotgun (WGS) entry which is preliminary data.</text>
</comment>
<accession>A0ABD2WKN8</accession>
<evidence type="ECO:0000313" key="3">
    <source>
        <dbReference type="Proteomes" id="UP001627154"/>
    </source>
</evidence>
<evidence type="ECO:0000313" key="2">
    <source>
        <dbReference type="EMBL" id="KAL3393438.1"/>
    </source>
</evidence>
<dbReference type="AlphaFoldDB" id="A0ABD2WKN8"/>
<evidence type="ECO:0000259" key="1">
    <source>
        <dbReference type="Pfam" id="PF03184"/>
    </source>
</evidence>
<dbReference type="Pfam" id="PF03184">
    <property type="entry name" value="DDE_1"/>
    <property type="match status" value="1"/>
</dbReference>
<name>A0ABD2WKN8_9HYME</name>
<sequence length="331" mass="38274">MLLNKVEEIVVKLNRKNPFKDNKPGRHWFDAFCRRHDNISTRICQNLTTSRLSATETALRGWFKEVDNHIDPLKLKNINPNRIYNLDESAFFLIPKGEKVLARKGSKAVYKVVHGDDKESLTVLFTVAANGVILPPMILFWYERIPSSIARNLPREWIAGTTEKGWMTADCFFKYISGQFYPWLIKNKIEFPVILYVDGHSSYITLELCQFCREHKIEVIALYPNATHIIQPLDVSVFSPLKKQYRKQVDSFRLQNNGERMARHNFAQVLKDCLDSIENLPQMIKNGFAITGLFPFSPDSVDYNILNKMPKSIKNSFIAKNLPSQEDSLME</sequence>
<dbReference type="InterPro" id="IPR004875">
    <property type="entry name" value="DDE_SF_endonuclease_dom"/>
</dbReference>